<dbReference type="EMBL" id="MG011690">
    <property type="protein sequence ID" value="AVK75644.1"/>
    <property type="molecule type" value="Genomic_DNA"/>
</dbReference>
<dbReference type="GeneID" id="36842357"/>
<protein>
    <submittedName>
        <fullName evidence="2">Uncharacterized protein</fullName>
    </submittedName>
</protein>
<accession>A0A2U7UB29</accession>
<reference evidence="2" key="1">
    <citation type="journal article" date="2018" name="Nat. Commun.">
        <title>Diversity and evolution of the emerging Pandoraviridae family.</title>
        <authorList>
            <person name="Legendre M."/>
            <person name="Fabre E."/>
            <person name="Poirot O."/>
            <person name="Jeudy S."/>
            <person name="Lartigue A."/>
            <person name="Alempic J.M."/>
            <person name="Beucher L."/>
            <person name="Philippe N."/>
            <person name="Bertaux L."/>
            <person name="Christo-Foroux E."/>
            <person name="Labadie K."/>
            <person name="Coute Y."/>
            <person name="Abergel C."/>
            <person name="Claverie J.M."/>
        </authorList>
    </citation>
    <scope>NUCLEOTIDE SEQUENCE [LARGE SCALE GENOMIC DNA]</scope>
    <source>
        <strain evidence="2">Neocaledonia</strain>
    </source>
</reference>
<evidence type="ECO:0000313" key="2">
    <source>
        <dbReference type="EMBL" id="AVK75644.1"/>
    </source>
</evidence>
<name>A0A2U7UB29_9VIRU</name>
<organism evidence="2">
    <name type="scientific">Pandoravirus neocaledonia</name>
    <dbReference type="NCBI Taxonomy" id="2107708"/>
    <lineage>
        <taxon>Viruses</taxon>
        <taxon>Pandoravirus</taxon>
    </lineage>
</organism>
<feature type="region of interest" description="Disordered" evidence="1">
    <location>
        <begin position="1"/>
        <end position="20"/>
    </location>
</feature>
<dbReference type="RefSeq" id="YP_009481647.1">
    <property type="nucleotide sequence ID" value="NC_037666.1"/>
</dbReference>
<feature type="compositionally biased region" description="Basic residues" evidence="1">
    <location>
        <begin position="1"/>
        <end position="13"/>
    </location>
</feature>
<dbReference type="Proteomes" id="UP000249287">
    <property type="component" value="Segment"/>
</dbReference>
<gene>
    <name evidence="2" type="ORF">pneo_cds_37</name>
</gene>
<proteinExistence type="predicted"/>
<sequence>MERPRTSMRRGVKRPAPSVRPQVSAAVGLCGQARRTSEQDERLARFAAELGVPYDAQGGDPCRALANALGQEWSTAAGSANIFVQEEARAQQNRDMLAQLRRERLRRQFYPATAEAQQTAFSLWSSLLPELRPVFVETLINVDPRAALAFYETGPDVADVFTQYSARVPSVSDTGALFNGRLPLVDYARLAVALGTTEPVTLFLRASMCLLYALADLEYRAEQSGAFGKAAGLPFWMDAAPLYGIGSDAVSGFVRAGLPPSENAPPVLVGRLKDGIASTATQWLDWVSAPYGQLTAAYGATPASPVVRRYADIMGWQPVDVESRLGRQWLPRGALGLTQNGLVDQEPDLARVRPLYGPFPGRYQAVIADMSPEAANAWYALAQNPDPAQAALFREALARTGADRALFGHLTDAIDAALTPLSPSRACTAVARNARWEGRPTFARLFAPSTLWLLPRANGSVLVLAELRAPALREAVRLAGARDSM</sequence>
<dbReference type="KEGG" id="vg:36842357"/>
<evidence type="ECO:0000256" key="1">
    <source>
        <dbReference type="SAM" id="MobiDB-lite"/>
    </source>
</evidence>